<dbReference type="Proteomes" id="UP000297475">
    <property type="component" value="Unassembled WGS sequence"/>
</dbReference>
<keyword evidence="2 5" id="KW-0812">Transmembrane</keyword>
<evidence type="ECO:0000256" key="4">
    <source>
        <dbReference type="ARBA" id="ARBA00023136"/>
    </source>
</evidence>
<feature type="domain" description="STAS" evidence="6">
    <location>
        <begin position="441"/>
        <end position="556"/>
    </location>
</feature>
<dbReference type="PROSITE" id="PS50801">
    <property type="entry name" value="STAS"/>
    <property type="match status" value="1"/>
</dbReference>
<keyword evidence="4 5" id="KW-0472">Membrane</keyword>
<feature type="transmembrane region" description="Helical" evidence="5">
    <location>
        <begin position="350"/>
        <end position="369"/>
    </location>
</feature>
<dbReference type="Pfam" id="PF00916">
    <property type="entry name" value="Sulfate_transp"/>
    <property type="match status" value="1"/>
</dbReference>
<keyword evidence="8" id="KW-1185">Reference proteome</keyword>
<dbReference type="NCBIfam" id="TIGR00815">
    <property type="entry name" value="sulP"/>
    <property type="match status" value="1"/>
</dbReference>
<evidence type="ECO:0000256" key="3">
    <source>
        <dbReference type="ARBA" id="ARBA00022989"/>
    </source>
</evidence>
<dbReference type="OrthoDB" id="9769739at2"/>
<evidence type="ECO:0000256" key="2">
    <source>
        <dbReference type="ARBA" id="ARBA00022692"/>
    </source>
</evidence>
<dbReference type="PANTHER" id="PTHR11814">
    <property type="entry name" value="SULFATE TRANSPORTER"/>
    <property type="match status" value="1"/>
</dbReference>
<feature type="transmembrane region" description="Helical" evidence="5">
    <location>
        <begin position="134"/>
        <end position="160"/>
    </location>
</feature>
<feature type="transmembrane region" description="Helical" evidence="5">
    <location>
        <begin position="180"/>
        <end position="198"/>
    </location>
</feature>
<dbReference type="InterPro" id="IPR002645">
    <property type="entry name" value="STAS_dom"/>
</dbReference>
<dbReference type="GO" id="GO:0016020">
    <property type="term" value="C:membrane"/>
    <property type="evidence" value="ECO:0007669"/>
    <property type="project" value="UniProtKB-SubCell"/>
</dbReference>
<gene>
    <name evidence="7" type="ORF">E4656_09790</name>
</gene>
<dbReference type="SUPFAM" id="SSF52091">
    <property type="entry name" value="SpoIIaa-like"/>
    <property type="match status" value="1"/>
</dbReference>
<feature type="transmembrane region" description="Helical" evidence="5">
    <location>
        <begin position="100"/>
        <end position="122"/>
    </location>
</feature>
<feature type="transmembrane region" description="Helical" evidence="5">
    <location>
        <begin position="75"/>
        <end position="94"/>
    </location>
</feature>
<feature type="transmembrane region" description="Helical" evidence="5">
    <location>
        <begin position="323"/>
        <end position="344"/>
    </location>
</feature>
<dbReference type="CDD" id="cd07042">
    <property type="entry name" value="STAS_SulP_like_sulfate_transporter"/>
    <property type="match status" value="1"/>
</dbReference>
<dbReference type="AlphaFoldDB" id="A0A4Z0WED4"/>
<comment type="caution">
    <text evidence="7">The sequence shown here is derived from an EMBL/GenBank/DDBJ whole genome shotgun (WGS) entry which is preliminary data.</text>
</comment>
<feature type="transmembrane region" description="Helical" evidence="5">
    <location>
        <begin position="210"/>
        <end position="236"/>
    </location>
</feature>
<dbReference type="Pfam" id="PF01740">
    <property type="entry name" value="STAS"/>
    <property type="match status" value="1"/>
</dbReference>
<dbReference type="InterPro" id="IPR011547">
    <property type="entry name" value="SLC26A/SulP_dom"/>
</dbReference>
<dbReference type="Gene3D" id="3.30.750.24">
    <property type="entry name" value="STAS domain"/>
    <property type="match status" value="1"/>
</dbReference>
<protein>
    <submittedName>
        <fullName evidence="7">Solute carrier 26 family protein</fullName>
    </submittedName>
</protein>
<evidence type="ECO:0000313" key="8">
    <source>
        <dbReference type="Proteomes" id="UP000297475"/>
    </source>
</evidence>
<organism evidence="7 8">
    <name type="scientific">Natronospirillum operosum</name>
    <dbReference type="NCBI Taxonomy" id="2759953"/>
    <lineage>
        <taxon>Bacteria</taxon>
        <taxon>Pseudomonadati</taxon>
        <taxon>Pseudomonadota</taxon>
        <taxon>Gammaproteobacteria</taxon>
        <taxon>Oceanospirillales</taxon>
        <taxon>Natronospirillaceae</taxon>
        <taxon>Natronospirillum</taxon>
    </lineage>
</organism>
<dbReference type="GO" id="GO:0055085">
    <property type="term" value="P:transmembrane transport"/>
    <property type="evidence" value="ECO:0007669"/>
    <property type="project" value="InterPro"/>
</dbReference>
<comment type="subcellular location">
    <subcellularLocation>
        <location evidence="1">Membrane</location>
        <topology evidence="1">Multi-pass membrane protein</topology>
    </subcellularLocation>
</comment>
<sequence>MHRIRRWVPALEWMSNYRREYLQGDLVAGITVAMMLIPQAMSYAMLAGLPPYVGLYAAVIPLMVYALFGTSRQLAVGPVAMVALLVASGVGALAEVGSAHYIALAILLALMVGVIQFGMGVFRLGFLTNFLSHPVISGFTSAAALIIGFSQLQHLIGLSLPRTENIALLAWAAVTQWADINPVTLAIGLGSVVSLLLLKRLNPLLPGAMIVVVVATLAVWLLDLSAGFGVSIVGAVPAGFPALSAPAVNTADMLDLLPIAVTIAFIGFVESIAVAKKIAAEKRYDVDPNRELVGLGLANIAAAFFKGMPVTGGFSRTAVNRTAGANTGLASIITAVLIGIALLVATPLFFYIPTASLAAVIMVAVAGLIDTHEVKHLWQVKRDDLVMLGIAFFATLILGVKVGIFVAVGASMVWFVIRTTRPHYAILGRVPGTEVYRNLKRVPEAETLPGILAIRFDAQFYYGNVTFLKDTIRAAEQAMNEPLHAVVLDASSINQLDSSADTALHELLDDYRARGVDLYIANVKGPVRDVMDRSGFTRRLGEDHFYLTTHDAVSAAHT</sequence>
<proteinExistence type="predicted"/>
<evidence type="ECO:0000256" key="5">
    <source>
        <dbReference type="SAM" id="Phobius"/>
    </source>
</evidence>
<feature type="transmembrane region" description="Helical" evidence="5">
    <location>
        <begin position="390"/>
        <end position="417"/>
    </location>
</feature>
<feature type="transmembrane region" description="Helical" evidence="5">
    <location>
        <begin position="21"/>
        <end position="43"/>
    </location>
</feature>
<name>A0A4Z0WED4_9GAMM</name>
<feature type="transmembrane region" description="Helical" evidence="5">
    <location>
        <begin position="49"/>
        <end position="68"/>
    </location>
</feature>
<evidence type="ECO:0000313" key="7">
    <source>
        <dbReference type="EMBL" id="TGG93612.1"/>
    </source>
</evidence>
<dbReference type="InterPro" id="IPR036513">
    <property type="entry name" value="STAS_dom_sf"/>
</dbReference>
<evidence type="ECO:0000256" key="1">
    <source>
        <dbReference type="ARBA" id="ARBA00004141"/>
    </source>
</evidence>
<feature type="transmembrane region" description="Helical" evidence="5">
    <location>
        <begin position="256"/>
        <end position="275"/>
    </location>
</feature>
<evidence type="ECO:0000259" key="6">
    <source>
        <dbReference type="PROSITE" id="PS50801"/>
    </source>
</evidence>
<dbReference type="EMBL" id="SRMF01000003">
    <property type="protein sequence ID" value="TGG93612.1"/>
    <property type="molecule type" value="Genomic_DNA"/>
</dbReference>
<accession>A0A4Z0WED4</accession>
<dbReference type="InterPro" id="IPR001902">
    <property type="entry name" value="SLC26A/SulP_fam"/>
</dbReference>
<keyword evidence="3 5" id="KW-1133">Transmembrane helix</keyword>
<reference evidence="7 8" key="1">
    <citation type="submission" date="2019-04" db="EMBL/GenBank/DDBJ databases">
        <title>Natronospirillum operosus gen. nov., sp. nov., a haloalkaliphilic satellite isolated from decaying biomass of laboratory culture of cyanobacterium Geitlerinema sp. and proposal of Natronospirillaceae fam. nov. and Saccharospirillaceae fam. nov.</title>
        <authorList>
            <person name="Kevbrin V."/>
            <person name="Boltyanskaya Y."/>
            <person name="Koziaeva V."/>
            <person name="Grouzdev D.S."/>
            <person name="Park M."/>
            <person name="Cho J."/>
        </authorList>
    </citation>
    <scope>NUCLEOTIDE SEQUENCE [LARGE SCALE GENOMIC DNA]</scope>
    <source>
        <strain evidence="7 8">G-116</strain>
    </source>
</reference>